<organism evidence="1 2">
    <name type="scientific">Haloferax volcanii JCM 10717</name>
    <dbReference type="NCBI Taxonomy" id="1227458"/>
    <lineage>
        <taxon>Archaea</taxon>
        <taxon>Methanobacteriati</taxon>
        <taxon>Methanobacteriota</taxon>
        <taxon>Stenosarchaea group</taxon>
        <taxon>Halobacteria</taxon>
        <taxon>Halobacteriales</taxon>
        <taxon>Haloferacaceae</taxon>
        <taxon>Haloferax</taxon>
    </lineage>
</organism>
<evidence type="ECO:0000313" key="1">
    <source>
        <dbReference type="EMBL" id="ELZ93556.1"/>
    </source>
</evidence>
<accession>M0I9W5</accession>
<gene>
    <name evidence="1" type="ORF">C452_05028</name>
</gene>
<name>M0I9W5_HALVO</name>
<dbReference type="EMBL" id="AOLL01000009">
    <property type="protein sequence ID" value="ELZ93556.1"/>
    <property type="molecule type" value="Genomic_DNA"/>
</dbReference>
<dbReference type="Proteomes" id="UP000011577">
    <property type="component" value="Unassembled WGS sequence"/>
</dbReference>
<proteinExistence type="predicted"/>
<evidence type="ECO:0000313" key="2">
    <source>
        <dbReference type="Proteomes" id="UP000011577"/>
    </source>
</evidence>
<comment type="caution">
    <text evidence="1">The sequence shown here is derived from an EMBL/GenBank/DDBJ whole genome shotgun (WGS) entry which is preliminary data.</text>
</comment>
<protein>
    <submittedName>
        <fullName evidence="1">Uncharacterized protein</fullName>
    </submittedName>
</protein>
<dbReference type="AlphaFoldDB" id="M0I9W5"/>
<reference evidence="1 2" key="1">
    <citation type="journal article" date="2014" name="PLoS Genet.">
        <title>Phylogenetically driven sequencing of extremely halophilic archaea reveals strategies for static and dynamic osmo-response.</title>
        <authorList>
            <person name="Becker E.A."/>
            <person name="Seitzer P.M."/>
            <person name="Tritt A."/>
            <person name="Larsen D."/>
            <person name="Krusor M."/>
            <person name="Yao A.I."/>
            <person name="Wu D."/>
            <person name="Madern D."/>
            <person name="Eisen J.A."/>
            <person name="Darling A.E."/>
            <person name="Facciotti M.T."/>
        </authorList>
    </citation>
    <scope>NUCLEOTIDE SEQUENCE [LARGE SCALE GENOMIC DNA]</scope>
    <source>
        <strain evidence="1 2">JCM 10717</strain>
    </source>
</reference>
<dbReference type="PATRIC" id="fig|1227458.3.peg.975"/>
<sequence>MDVDSIIPEAVLQQAADEHDVAPDALRAALRRDLGRNQRMADRILDRRPVVHETDDYSVVRASEGVTDETPLPVLAVYRAMDDSDTDYAAGYPLVVPHLYTDTDDLDGFQNVSEMEGDDDE</sequence>